<evidence type="ECO:0000313" key="9">
    <source>
        <dbReference type="Proteomes" id="UP000002770"/>
    </source>
</evidence>
<dbReference type="InParanoid" id="G9EN83"/>
<dbReference type="InterPro" id="IPR014710">
    <property type="entry name" value="RmlC-like_jellyroll"/>
</dbReference>
<sequence>MKILNNYTLEEAHLFVASIAVPFFSSDLSLTVAQETDTQNHHEQEIWFIKSGTGIIKSGSYTQTVVTGDLIFLESFEHHSILNIGNSELSFVAFWYADWLKINEDIFHFNAKQIVPSHTPPLVVMHDEKPGEISQLFLALSKALTIPFVNYAISNPRNYDINKLLLELKQHGQIFSKEISYPYDEQTQKFIILEELSGKCQECDALIQTIACHFCGHFHREFQLLEPRNKTTGSFLTTRPLHILYLEIDKSFLKQIELLYTQADDYSSKERILLHKYNNDTLDFPLTCFAQSGQSINISMGLLPHQGPLKIIPEIYHCFTAALFYNEKSEENKGVIFIGLSQFYVYAIIFQKIVLHYQPSSSLFKVRLDTPYPFRNVFVDNKEFSFLLTHLHQLNEQLQAYSFIVPEPGQWINKDILFIQDVQMAIKRFFYFANIDNFNAIELCLIRKKLMFEISEYFTYLKQIDAQINKRHHRTALTLYIYAIQWLLWFANIFLDNHLNLDNFDYRKNFDLNYGKKLNPFNLIHQLSQILTLNEEK</sequence>
<dbReference type="GO" id="GO:0006418">
    <property type="term" value="P:tRNA aminoacylation for protein translation"/>
    <property type="evidence" value="ECO:0007669"/>
    <property type="project" value="InterPro"/>
</dbReference>
<dbReference type="InterPro" id="IPR011051">
    <property type="entry name" value="RmlC_Cupin_sf"/>
</dbReference>
<dbReference type="AlphaFoldDB" id="G9EN83"/>
<reference evidence="8 9" key="1">
    <citation type="journal article" date="2011" name="BMC Genomics">
        <title>Insight into cross-talk between intra-amoebal pathogens.</title>
        <authorList>
            <person name="Gimenez G."/>
            <person name="Bertelli C."/>
            <person name="Moliner C."/>
            <person name="Robert C."/>
            <person name="Raoult D."/>
            <person name="Fournier P.E."/>
            <person name="Greub G."/>
        </authorList>
    </citation>
    <scope>NUCLEOTIDE SEQUENCE [LARGE SCALE GENOMIC DNA]</scope>
    <source>
        <strain evidence="8 9">LLAP12</strain>
    </source>
</reference>
<dbReference type="GO" id="GO:0005524">
    <property type="term" value="F:ATP binding"/>
    <property type="evidence" value="ECO:0007669"/>
    <property type="project" value="UniProtKB-KW"/>
</dbReference>
<keyword evidence="3 6" id="KW-0067">ATP-binding</keyword>
<dbReference type="InterPro" id="IPR015413">
    <property type="entry name" value="Methionyl/Leucyl_tRNA_Synth"/>
</dbReference>
<evidence type="ECO:0000313" key="8">
    <source>
        <dbReference type="EMBL" id="EHL31244.1"/>
    </source>
</evidence>
<proteinExistence type="inferred from homology"/>
<evidence type="ECO:0000256" key="1">
    <source>
        <dbReference type="ARBA" id="ARBA00022598"/>
    </source>
</evidence>
<dbReference type="Gene3D" id="2.60.120.10">
    <property type="entry name" value="Jelly Rolls"/>
    <property type="match status" value="1"/>
</dbReference>
<feature type="domain" description="Methionyl/Leucyl tRNA synthetase" evidence="7">
    <location>
        <begin position="139"/>
        <end position="262"/>
    </location>
</feature>
<evidence type="ECO:0000256" key="3">
    <source>
        <dbReference type="ARBA" id="ARBA00022840"/>
    </source>
</evidence>
<dbReference type="Proteomes" id="UP000002770">
    <property type="component" value="Unassembled WGS sequence"/>
</dbReference>
<keyword evidence="9" id="KW-1185">Reference proteome</keyword>
<protein>
    <recommendedName>
        <fullName evidence="7">Methionyl/Leucyl tRNA synthetase domain-containing protein</fullName>
    </recommendedName>
</protein>
<evidence type="ECO:0000256" key="5">
    <source>
        <dbReference type="ARBA" id="ARBA00023146"/>
    </source>
</evidence>
<dbReference type="Gene3D" id="2.170.220.10">
    <property type="match status" value="1"/>
</dbReference>
<accession>G9EN83</accession>
<dbReference type="SUPFAM" id="SSF51182">
    <property type="entry name" value="RmlC-like cupins"/>
    <property type="match status" value="1"/>
</dbReference>
<keyword evidence="2 6" id="KW-0547">Nucleotide-binding</keyword>
<name>G9EN83_9GAMM</name>
<dbReference type="GO" id="GO:0004812">
    <property type="term" value="F:aminoacyl-tRNA ligase activity"/>
    <property type="evidence" value="ECO:0007669"/>
    <property type="project" value="UniProtKB-KW"/>
</dbReference>
<keyword evidence="4 6" id="KW-0648">Protein biosynthesis</keyword>
<evidence type="ECO:0000256" key="2">
    <source>
        <dbReference type="ARBA" id="ARBA00022741"/>
    </source>
</evidence>
<dbReference type="OrthoDB" id="3296127at2"/>
<evidence type="ECO:0000256" key="6">
    <source>
        <dbReference type="RuleBase" id="RU363039"/>
    </source>
</evidence>
<keyword evidence="1 6" id="KW-0436">Ligase</keyword>
<dbReference type="HOGENOM" id="CLU_506976_0_0_6"/>
<dbReference type="RefSeq" id="WP_006870634.1">
    <property type="nucleotide sequence ID" value="NZ_JH413817.1"/>
</dbReference>
<keyword evidence="5 6" id="KW-0030">Aminoacyl-tRNA synthetase</keyword>
<dbReference type="STRING" id="658187.LDG_6705"/>
<gene>
    <name evidence="8" type="ORF">LDG_6705</name>
</gene>
<evidence type="ECO:0000256" key="4">
    <source>
        <dbReference type="ARBA" id="ARBA00022917"/>
    </source>
</evidence>
<dbReference type="Pfam" id="PF09334">
    <property type="entry name" value="tRNA-synt_1g"/>
    <property type="match status" value="1"/>
</dbReference>
<organism evidence="8 9">
    <name type="scientific">Legionella drancourtii LLAP12</name>
    <dbReference type="NCBI Taxonomy" id="658187"/>
    <lineage>
        <taxon>Bacteria</taxon>
        <taxon>Pseudomonadati</taxon>
        <taxon>Pseudomonadota</taxon>
        <taxon>Gammaproteobacteria</taxon>
        <taxon>Legionellales</taxon>
        <taxon>Legionellaceae</taxon>
        <taxon>Legionella</taxon>
    </lineage>
</organism>
<evidence type="ECO:0000259" key="7">
    <source>
        <dbReference type="Pfam" id="PF09334"/>
    </source>
</evidence>
<dbReference type="EMBL" id="JH413817">
    <property type="protein sequence ID" value="EHL31244.1"/>
    <property type="molecule type" value="Genomic_DNA"/>
</dbReference>
<comment type="similarity">
    <text evidence="6">Belongs to the class-I aminoacyl-tRNA synthetase family.</text>
</comment>